<keyword evidence="1" id="KW-1003">Cell membrane</keyword>
<organism evidence="9 10">
    <name type="scientific">Candidatus Brocadia sapporoensis</name>
    <dbReference type="NCBI Taxonomy" id="392547"/>
    <lineage>
        <taxon>Bacteria</taxon>
        <taxon>Pseudomonadati</taxon>
        <taxon>Planctomycetota</taxon>
        <taxon>Candidatus Brocadiia</taxon>
        <taxon>Candidatus Brocadiales</taxon>
        <taxon>Candidatus Brocadiaceae</taxon>
        <taxon>Candidatus Brocadia</taxon>
    </lineage>
</organism>
<dbReference type="PANTHER" id="PTHR48090:SF3">
    <property type="entry name" value="UNDECAPRENYL-PHOSPHATE 4-DEOXY-4-FORMAMIDO-L-ARABINOSE TRANSFERASE"/>
    <property type="match status" value="1"/>
</dbReference>
<dbReference type="Pfam" id="PF00535">
    <property type="entry name" value="Glycos_transf_2"/>
    <property type="match status" value="1"/>
</dbReference>
<dbReference type="GO" id="GO:0009103">
    <property type="term" value="P:lipopolysaccharide biosynthetic process"/>
    <property type="evidence" value="ECO:0007669"/>
    <property type="project" value="UniProtKB-KW"/>
</dbReference>
<proteinExistence type="predicted"/>
<evidence type="ECO:0000313" key="9">
    <source>
        <dbReference type="EMBL" id="OQD46602.1"/>
    </source>
</evidence>
<name>A0A1V6M2I3_9BACT</name>
<evidence type="ECO:0000256" key="5">
    <source>
        <dbReference type="ARBA" id="ARBA00022985"/>
    </source>
</evidence>
<evidence type="ECO:0000256" key="6">
    <source>
        <dbReference type="ARBA" id="ARBA00022989"/>
    </source>
</evidence>
<dbReference type="GO" id="GO:0005886">
    <property type="term" value="C:plasma membrane"/>
    <property type="evidence" value="ECO:0007669"/>
    <property type="project" value="TreeGrafter"/>
</dbReference>
<keyword evidence="2" id="KW-0328">Glycosyltransferase</keyword>
<dbReference type="Gene3D" id="3.90.550.10">
    <property type="entry name" value="Spore Coat Polysaccharide Biosynthesis Protein SpsA, Chain A"/>
    <property type="match status" value="1"/>
</dbReference>
<keyword evidence="4" id="KW-0812">Transmembrane</keyword>
<dbReference type="Proteomes" id="UP000242219">
    <property type="component" value="Unassembled WGS sequence"/>
</dbReference>
<keyword evidence="3" id="KW-0808">Transferase</keyword>
<comment type="caution">
    <text evidence="9">The sequence shown here is derived from an EMBL/GenBank/DDBJ whole genome shotgun (WGS) entry which is preliminary data.</text>
</comment>
<evidence type="ECO:0000256" key="3">
    <source>
        <dbReference type="ARBA" id="ARBA00022679"/>
    </source>
</evidence>
<sequence>MNQTPPEISLVVPCYNEEGNLQALADAITAALDPLSISYEVVITDDASTDSSWTLLKKIAATDPRFRIQRFKDNGGESAASWAGMKAARGRYIITLDADLQNDPRDVPKFLQALDQYDCVCGTRVATRGKGDNFVRIASSHIANWVRNKLSNENISDAGCTYRAFRRECLTNIKFFKGAHRFLPTLIKMEGFQVTEIPVTNNPRFSGQSHYGVWNRLFKSFYDLLAVRWMKKRMIRYEIVEKLN</sequence>
<dbReference type="PANTHER" id="PTHR48090">
    <property type="entry name" value="UNDECAPRENYL-PHOSPHATE 4-DEOXY-4-FORMAMIDO-L-ARABINOSE TRANSFERASE-RELATED"/>
    <property type="match status" value="1"/>
</dbReference>
<evidence type="ECO:0000256" key="7">
    <source>
        <dbReference type="ARBA" id="ARBA00023136"/>
    </source>
</evidence>
<dbReference type="SUPFAM" id="SSF53448">
    <property type="entry name" value="Nucleotide-diphospho-sugar transferases"/>
    <property type="match status" value="1"/>
</dbReference>
<keyword evidence="10" id="KW-1185">Reference proteome</keyword>
<dbReference type="InterPro" id="IPR001173">
    <property type="entry name" value="Glyco_trans_2-like"/>
</dbReference>
<dbReference type="AlphaFoldDB" id="A0A1V6M2I3"/>
<dbReference type="RefSeq" id="WP_070066273.1">
    <property type="nucleotide sequence ID" value="NZ_MJUW02000027.1"/>
</dbReference>
<keyword evidence="5" id="KW-0448">Lipopolysaccharide biosynthesis</keyword>
<gene>
    <name evidence="9" type="ORF">BIY37_02370</name>
</gene>
<accession>A0A1V6M2I3</accession>
<protein>
    <recommendedName>
        <fullName evidence="8">Glycosyltransferase 2-like domain-containing protein</fullName>
    </recommendedName>
</protein>
<evidence type="ECO:0000259" key="8">
    <source>
        <dbReference type="Pfam" id="PF00535"/>
    </source>
</evidence>
<dbReference type="GO" id="GO:0099621">
    <property type="term" value="F:undecaprenyl-phosphate 4-deoxy-4-formamido-L-arabinose transferase activity"/>
    <property type="evidence" value="ECO:0007669"/>
    <property type="project" value="TreeGrafter"/>
</dbReference>
<reference evidence="9 10" key="1">
    <citation type="journal article" date="2016" name="Genome Announc.">
        <title>Draft Genome Sequence of the Anaerobic Ammonium-Oxidizing Bacterium 'Candidatus Brocadia sp. 40'.</title>
        <authorList>
            <person name="Ali M."/>
            <person name="Haroon M.F."/>
            <person name="Narita Y."/>
            <person name="Zhang L."/>
            <person name="Rangel Shaw D."/>
            <person name="Okabe S."/>
            <person name="Saikaly P.E."/>
        </authorList>
    </citation>
    <scope>NUCLEOTIDE SEQUENCE [LARGE SCALE GENOMIC DNA]</scope>
    <source>
        <strain evidence="9 10">40</strain>
    </source>
</reference>
<evidence type="ECO:0000256" key="4">
    <source>
        <dbReference type="ARBA" id="ARBA00022692"/>
    </source>
</evidence>
<evidence type="ECO:0000256" key="1">
    <source>
        <dbReference type="ARBA" id="ARBA00022475"/>
    </source>
</evidence>
<evidence type="ECO:0000313" key="10">
    <source>
        <dbReference type="Proteomes" id="UP000242219"/>
    </source>
</evidence>
<dbReference type="InterPro" id="IPR050256">
    <property type="entry name" value="Glycosyltransferase_2"/>
</dbReference>
<dbReference type="CDD" id="cd04187">
    <property type="entry name" value="DPM1_like_bac"/>
    <property type="match status" value="1"/>
</dbReference>
<dbReference type="EMBL" id="MJUW02000027">
    <property type="protein sequence ID" value="OQD46602.1"/>
    <property type="molecule type" value="Genomic_DNA"/>
</dbReference>
<keyword evidence="6" id="KW-1133">Transmembrane helix</keyword>
<feature type="domain" description="Glycosyltransferase 2-like" evidence="8">
    <location>
        <begin position="9"/>
        <end position="170"/>
    </location>
</feature>
<evidence type="ECO:0000256" key="2">
    <source>
        <dbReference type="ARBA" id="ARBA00022676"/>
    </source>
</evidence>
<keyword evidence="7" id="KW-0472">Membrane</keyword>
<dbReference type="InterPro" id="IPR029044">
    <property type="entry name" value="Nucleotide-diphossugar_trans"/>
</dbReference>